<feature type="compositionally biased region" description="Low complexity" evidence="1">
    <location>
        <begin position="262"/>
        <end position="271"/>
    </location>
</feature>
<sequence>MLAAHRDQENLVHSRQVPTKDVASKNIAPRTPGARYPKTPLKIPLNDENGAQATGAKGLLPTGKNTMGKKQPTATPAGTRRAPLGNKTTNAKARAVAPGVTVKGTQYRPVKFEVMSDVTGLSDDVEYAPPKPQDLPYESDVFPDGVLTFEGLKPENILKGYYERYHDPVDDDGIRVKDKKFEEQLQKALKEGDERILKDIENTDWSVSDVPETKVLARLQKPQDALAPKPDRARAIANRTALKQYPPTLSSRRATNRGPLARSASGASVSSDRSDVTITPANFLKFQESKVNKSEESPRPQFLGIFDVHEDSDDDSHLTTTENFVDEFEDFELKLDDE</sequence>
<dbReference type="OrthoDB" id="5327145at2759"/>
<proteinExistence type="predicted"/>
<evidence type="ECO:0000256" key="1">
    <source>
        <dbReference type="SAM" id="MobiDB-lite"/>
    </source>
</evidence>
<comment type="caution">
    <text evidence="2">The sequence shown here is derived from an EMBL/GenBank/DDBJ whole genome shotgun (WGS) entry which is preliminary data.</text>
</comment>
<evidence type="ECO:0000313" key="3">
    <source>
        <dbReference type="Proteomes" id="UP000838763"/>
    </source>
</evidence>
<dbReference type="AlphaFoldDB" id="A0A9P1GUA9"/>
<keyword evidence="3" id="KW-1185">Reference proteome</keyword>
<accession>A0A9P1GUA9</accession>
<feature type="region of interest" description="Disordered" evidence="1">
    <location>
        <begin position="1"/>
        <end position="95"/>
    </location>
</feature>
<gene>
    <name evidence="2" type="ORF">PPNO1_LOCUS249</name>
</gene>
<dbReference type="EMBL" id="CALLCH030000001">
    <property type="protein sequence ID" value="CAI4210446.1"/>
    <property type="molecule type" value="Genomic_DNA"/>
</dbReference>
<dbReference type="Proteomes" id="UP000838763">
    <property type="component" value="Unassembled WGS sequence"/>
</dbReference>
<reference evidence="2" key="1">
    <citation type="submission" date="2022-11" db="EMBL/GenBank/DDBJ databases">
        <authorList>
            <person name="Scott C."/>
            <person name="Bruce N."/>
        </authorList>
    </citation>
    <scope>NUCLEOTIDE SEQUENCE</scope>
</reference>
<feature type="region of interest" description="Disordered" evidence="1">
    <location>
        <begin position="247"/>
        <end position="274"/>
    </location>
</feature>
<name>A0A9P1GUA9_9PEZI</name>
<protein>
    <submittedName>
        <fullName evidence="2">Uncharacterized protein</fullName>
    </submittedName>
</protein>
<evidence type="ECO:0000313" key="2">
    <source>
        <dbReference type="EMBL" id="CAI4210446.1"/>
    </source>
</evidence>
<feature type="compositionally biased region" description="Basic and acidic residues" evidence="1">
    <location>
        <begin position="1"/>
        <end position="12"/>
    </location>
</feature>
<organism evidence="2 3">
    <name type="scientific">Parascedosporium putredinis</name>
    <dbReference type="NCBI Taxonomy" id="1442378"/>
    <lineage>
        <taxon>Eukaryota</taxon>
        <taxon>Fungi</taxon>
        <taxon>Dikarya</taxon>
        <taxon>Ascomycota</taxon>
        <taxon>Pezizomycotina</taxon>
        <taxon>Sordariomycetes</taxon>
        <taxon>Hypocreomycetidae</taxon>
        <taxon>Microascales</taxon>
        <taxon>Microascaceae</taxon>
        <taxon>Parascedosporium</taxon>
    </lineage>
</organism>